<name>A0A2R4WXY1_9EURY</name>
<accession>A0A2R4WXY1</accession>
<dbReference type="PANTHER" id="PTHR13939:SF0">
    <property type="entry name" value="NMN AMIDOHYDROLASE-LIKE PROTEIN YFAY"/>
    <property type="match status" value="1"/>
</dbReference>
<dbReference type="InterPro" id="IPR001453">
    <property type="entry name" value="MoaB/Mog_dom"/>
</dbReference>
<protein>
    <submittedName>
        <fullName evidence="2">Competence/damage-inducible protein A</fullName>
    </submittedName>
</protein>
<dbReference type="EMBL" id="CP028858">
    <property type="protein sequence ID" value="AWB26371.1"/>
    <property type="molecule type" value="Genomic_DNA"/>
</dbReference>
<dbReference type="KEGG" id="harc:HARCEL1_00870"/>
<proteinExistence type="predicted"/>
<dbReference type="InterPro" id="IPR050101">
    <property type="entry name" value="CinA"/>
</dbReference>
<dbReference type="Proteomes" id="UP000244727">
    <property type="component" value="Chromosome"/>
</dbReference>
<organism evidence="2 3">
    <name type="scientific">Halococcoides cellulosivorans</name>
    <dbReference type="NCBI Taxonomy" id="1679096"/>
    <lineage>
        <taxon>Archaea</taxon>
        <taxon>Methanobacteriati</taxon>
        <taxon>Methanobacteriota</taxon>
        <taxon>Stenosarchaea group</taxon>
        <taxon>Halobacteria</taxon>
        <taxon>Halobacteriales</taxon>
        <taxon>Haloarculaceae</taxon>
        <taxon>Halococcoides</taxon>
    </lineage>
</organism>
<dbReference type="SUPFAM" id="SSF53218">
    <property type="entry name" value="Molybdenum cofactor biosynthesis proteins"/>
    <property type="match status" value="1"/>
</dbReference>
<reference evidence="2 3" key="1">
    <citation type="submission" date="2018-04" db="EMBL/GenBank/DDBJ databases">
        <title>Halococcoides cellulosivorans gen. nov., sp. nov., an extremely halophilic cellulose-utilizing haloarchaeon from hypersaline lakes.</title>
        <authorList>
            <person name="Sorokin D.Y."/>
            <person name="Toshchakov S.V."/>
            <person name="Samarov N.I."/>
            <person name="Korzhenkov A."/>
            <person name="Kublanov I.V."/>
        </authorList>
    </citation>
    <scope>NUCLEOTIDE SEQUENCE [LARGE SCALE GENOMIC DNA]</scope>
    <source>
        <strain evidence="2 3">HArcel1</strain>
    </source>
</reference>
<dbReference type="PANTHER" id="PTHR13939">
    <property type="entry name" value="NICOTINAMIDE-NUCLEOTIDE AMIDOHYDROLASE PNCC"/>
    <property type="match status" value="1"/>
</dbReference>
<evidence type="ECO:0000259" key="1">
    <source>
        <dbReference type="SMART" id="SM00852"/>
    </source>
</evidence>
<keyword evidence="3" id="KW-1185">Reference proteome</keyword>
<dbReference type="Pfam" id="PF00994">
    <property type="entry name" value="MoCF_biosynth"/>
    <property type="match status" value="1"/>
</dbReference>
<dbReference type="CDD" id="cd00885">
    <property type="entry name" value="cinA"/>
    <property type="match status" value="1"/>
</dbReference>
<dbReference type="SMART" id="SM00852">
    <property type="entry name" value="MoCF_biosynth"/>
    <property type="match status" value="1"/>
</dbReference>
<dbReference type="AlphaFoldDB" id="A0A2R4WXY1"/>
<dbReference type="InterPro" id="IPR036425">
    <property type="entry name" value="MoaB/Mog-like_dom_sf"/>
</dbReference>
<gene>
    <name evidence="2" type="ORF">HARCEL1_00870</name>
</gene>
<sequence length="229" mass="24217">MEVGIVTVGDELLVGDTVNGNAAWLGQQLHERGADPRRITVVGDSIGAIADAVDRHRDAFDAVIATGGLGPTHDDRTMAAIAALFDRPLEPHPDAIAYLEAERGYSNEELAADTVALPAGARHLPNSEGVAPGAVVETVYVLPGVPAEMKAMFEAVAGEFGGTRPVIEVVRVPGHESELLDVIEGVRERFDVQVGSYPGEVVRIKLTGTEDSEVAAAADWVREHADVEK</sequence>
<evidence type="ECO:0000313" key="3">
    <source>
        <dbReference type="Proteomes" id="UP000244727"/>
    </source>
</evidence>
<dbReference type="GeneID" id="36511015"/>
<dbReference type="Gene3D" id="3.40.980.10">
    <property type="entry name" value="MoaB/Mog-like domain"/>
    <property type="match status" value="1"/>
</dbReference>
<dbReference type="RefSeq" id="WP_108380740.1">
    <property type="nucleotide sequence ID" value="NZ_CP028858.1"/>
</dbReference>
<evidence type="ECO:0000313" key="2">
    <source>
        <dbReference type="EMBL" id="AWB26371.1"/>
    </source>
</evidence>
<feature type="domain" description="MoaB/Mog" evidence="1">
    <location>
        <begin position="4"/>
        <end position="163"/>
    </location>
</feature>